<keyword evidence="4" id="KW-1185">Reference proteome</keyword>
<dbReference type="AlphaFoldDB" id="A0A317CN42"/>
<gene>
    <name evidence="3" type="ORF">DKW60_10190</name>
</gene>
<evidence type="ECO:0000259" key="2">
    <source>
        <dbReference type="Pfam" id="PF03872"/>
    </source>
</evidence>
<dbReference type="EMBL" id="QGKM01000023">
    <property type="protein sequence ID" value="PWQ97732.1"/>
    <property type="molecule type" value="Genomic_DNA"/>
</dbReference>
<dbReference type="Proteomes" id="UP000245539">
    <property type="component" value="Unassembled WGS sequence"/>
</dbReference>
<dbReference type="CDD" id="cd16328">
    <property type="entry name" value="RseA_N"/>
    <property type="match status" value="1"/>
</dbReference>
<keyword evidence="1" id="KW-0472">Membrane</keyword>
<protein>
    <recommendedName>
        <fullName evidence="2">Anti sigma-E protein RseA N-terminal domain-containing protein</fullName>
    </recommendedName>
</protein>
<proteinExistence type="predicted"/>
<reference evidence="3 4" key="1">
    <citation type="submission" date="2018-05" db="EMBL/GenBank/DDBJ databases">
        <title>Leucothrix arctica sp. nov., isolated from Arctic seawater.</title>
        <authorList>
            <person name="Choi A."/>
            <person name="Baek K."/>
        </authorList>
    </citation>
    <scope>NUCLEOTIDE SEQUENCE [LARGE SCALE GENOMIC DNA]</scope>
    <source>
        <strain evidence="3 4">JCM 18388</strain>
    </source>
</reference>
<dbReference type="OrthoDB" id="5298512at2"/>
<organism evidence="3 4">
    <name type="scientific">Leucothrix pacifica</name>
    <dbReference type="NCBI Taxonomy" id="1247513"/>
    <lineage>
        <taxon>Bacteria</taxon>
        <taxon>Pseudomonadati</taxon>
        <taxon>Pseudomonadota</taxon>
        <taxon>Gammaproteobacteria</taxon>
        <taxon>Thiotrichales</taxon>
        <taxon>Thiotrichaceae</taxon>
        <taxon>Leucothrix</taxon>
    </lineage>
</organism>
<evidence type="ECO:0000313" key="3">
    <source>
        <dbReference type="EMBL" id="PWQ97732.1"/>
    </source>
</evidence>
<dbReference type="SUPFAM" id="SSF89069">
    <property type="entry name" value="N-terminal, cytoplasmic domain of anti-sigmaE factor RseA"/>
    <property type="match status" value="1"/>
</dbReference>
<dbReference type="RefSeq" id="WP_109837548.1">
    <property type="nucleotide sequence ID" value="NZ_QGKM01000023.1"/>
</dbReference>
<dbReference type="Gene3D" id="1.10.10.880">
    <property type="entry name" value="Anti sigma-E protein RseA, N-terminal domain"/>
    <property type="match status" value="1"/>
</dbReference>
<sequence>MSHVTKEEYLSAFLDGEAGSFEEQRMCDQLEGDELMREKFASFALIGEAVRNQSQEKQVLAGGSFLKGIQDAIADEEIPEQQIPDESATVIPANVAKRRIFPKQAVGYAVAASVAAVAAISIQNYFSGANNASPEMVATAPANTAPPVAVNTAIMTASMSAKPAYQAAADDTHYGLPDAETRGIINKYVAHHLQYASSTTLMPSVRAVSYSTDF</sequence>
<dbReference type="GO" id="GO:0016989">
    <property type="term" value="F:sigma factor antagonist activity"/>
    <property type="evidence" value="ECO:0007669"/>
    <property type="project" value="InterPro"/>
</dbReference>
<dbReference type="InterPro" id="IPR036147">
    <property type="entry name" value="Anti-sigma_E_RseA_N_sf"/>
</dbReference>
<feature type="transmembrane region" description="Helical" evidence="1">
    <location>
        <begin position="105"/>
        <end position="126"/>
    </location>
</feature>
<evidence type="ECO:0000256" key="1">
    <source>
        <dbReference type="SAM" id="Phobius"/>
    </source>
</evidence>
<dbReference type="InterPro" id="IPR005572">
    <property type="entry name" value="Anti-sigma_E_RseA_N"/>
</dbReference>
<dbReference type="PANTHER" id="PTHR38104">
    <property type="match status" value="1"/>
</dbReference>
<name>A0A317CN42_9GAMM</name>
<keyword evidence="1" id="KW-1133">Transmembrane helix</keyword>
<keyword evidence="1" id="KW-0812">Transmembrane</keyword>
<feature type="domain" description="Anti sigma-E protein RseA N-terminal" evidence="2">
    <location>
        <begin position="7"/>
        <end position="82"/>
    </location>
</feature>
<evidence type="ECO:0000313" key="4">
    <source>
        <dbReference type="Proteomes" id="UP000245539"/>
    </source>
</evidence>
<dbReference type="PANTHER" id="PTHR38104:SF1">
    <property type="entry name" value="ANTI-SIGMA-E FACTOR RSEA"/>
    <property type="match status" value="1"/>
</dbReference>
<dbReference type="InterPro" id="IPR052383">
    <property type="entry name" value="Anti-sigma-E_RseA-like"/>
</dbReference>
<comment type="caution">
    <text evidence="3">The sequence shown here is derived from an EMBL/GenBank/DDBJ whole genome shotgun (WGS) entry which is preliminary data.</text>
</comment>
<dbReference type="Pfam" id="PF03872">
    <property type="entry name" value="RseA_N"/>
    <property type="match status" value="1"/>
</dbReference>
<accession>A0A317CN42</accession>